<dbReference type="STRING" id="1577474.GA0111570_10134"/>
<proteinExistence type="predicted"/>
<dbReference type="InterPro" id="IPR004360">
    <property type="entry name" value="Glyas_Fos-R_dOase_dom"/>
</dbReference>
<dbReference type="GO" id="GO:0051213">
    <property type="term" value="F:dioxygenase activity"/>
    <property type="evidence" value="ECO:0007669"/>
    <property type="project" value="UniProtKB-KW"/>
</dbReference>
<dbReference type="SUPFAM" id="SSF54593">
    <property type="entry name" value="Glyoxalase/Bleomycin resistance protein/Dihydroxybiphenyl dioxygenase"/>
    <property type="match status" value="1"/>
</dbReference>
<dbReference type="RefSeq" id="WP_092605169.1">
    <property type="nucleotide sequence ID" value="NZ_FMYF01000001.1"/>
</dbReference>
<keyword evidence="3" id="KW-1185">Reference proteome</keyword>
<gene>
    <name evidence="2" type="ORF">GA0111570_10134</name>
</gene>
<reference evidence="2 3" key="1">
    <citation type="submission" date="2016-06" db="EMBL/GenBank/DDBJ databases">
        <authorList>
            <person name="Olsen C.W."/>
            <person name="Carey S."/>
            <person name="Hinshaw L."/>
            <person name="Karasin A.I."/>
        </authorList>
    </citation>
    <scope>NUCLEOTIDE SEQUENCE [LARGE SCALE GENOMIC DNA]</scope>
    <source>
        <strain evidence="2 3">LZ-22</strain>
    </source>
</reference>
<protein>
    <submittedName>
        <fullName evidence="2">Catechol 2,3-dioxygenase</fullName>
    </submittedName>
</protein>
<keyword evidence="2" id="KW-0223">Dioxygenase</keyword>
<name>A0A1G6GDF7_9ACTN</name>
<dbReference type="PROSITE" id="PS51819">
    <property type="entry name" value="VOC"/>
    <property type="match status" value="1"/>
</dbReference>
<evidence type="ECO:0000313" key="2">
    <source>
        <dbReference type="EMBL" id="SDB79765.1"/>
    </source>
</evidence>
<accession>A0A1G6GDF7</accession>
<dbReference type="EMBL" id="FMYF01000001">
    <property type="protein sequence ID" value="SDB79765.1"/>
    <property type="molecule type" value="Genomic_DNA"/>
</dbReference>
<evidence type="ECO:0000259" key="1">
    <source>
        <dbReference type="PROSITE" id="PS51819"/>
    </source>
</evidence>
<dbReference type="Gene3D" id="3.10.180.10">
    <property type="entry name" value="2,3-Dihydroxybiphenyl 1,2-Dioxygenase, domain 1"/>
    <property type="match status" value="1"/>
</dbReference>
<dbReference type="InterPro" id="IPR029068">
    <property type="entry name" value="Glyas_Bleomycin-R_OHBP_Dase"/>
</dbReference>
<dbReference type="OrthoDB" id="9804907at2"/>
<feature type="domain" description="VOC" evidence="1">
    <location>
        <begin position="4"/>
        <end position="129"/>
    </location>
</feature>
<dbReference type="Proteomes" id="UP000199086">
    <property type="component" value="Unassembled WGS sequence"/>
</dbReference>
<dbReference type="AlphaFoldDB" id="A0A1G6GDF7"/>
<evidence type="ECO:0000313" key="3">
    <source>
        <dbReference type="Proteomes" id="UP000199086"/>
    </source>
</evidence>
<organism evidence="2 3">
    <name type="scientific">Raineyella antarctica</name>
    <dbReference type="NCBI Taxonomy" id="1577474"/>
    <lineage>
        <taxon>Bacteria</taxon>
        <taxon>Bacillati</taxon>
        <taxon>Actinomycetota</taxon>
        <taxon>Actinomycetes</taxon>
        <taxon>Propionibacteriales</taxon>
        <taxon>Propionibacteriaceae</taxon>
        <taxon>Raineyella</taxon>
    </lineage>
</organism>
<dbReference type="CDD" id="cd06587">
    <property type="entry name" value="VOC"/>
    <property type="match status" value="1"/>
</dbReference>
<dbReference type="Pfam" id="PF00903">
    <property type="entry name" value="Glyoxalase"/>
    <property type="match status" value="1"/>
</dbReference>
<keyword evidence="2" id="KW-0560">Oxidoreductase</keyword>
<dbReference type="InterPro" id="IPR037523">
    <property type="entry name" value="VOC_core"/>
</dbReference>
<sequence length="132" mass="14224">MLGEYASVATLPVKDLTAAAEFYETKLGFKRQSETDFEGGVFYCAGKGMFFVYESTFAGTNQATAMTFQVPPEAFDAEVEGLRSAGVTLETFEMPGLTWSDGVATMDEGGGRAVWFKDPDGNFINVDEIPAG</sequence>